<proteinExistence type="predicted"/>
<sequence>MRQDILFVTKDPRNLHSSPTVTTCVALSAMGLTTLATHLLLLSDRDGLFPSRSSLVYMAALWKTYFDADSDAQAPTGLVAHYPPISGEPSQHRGCRMTHKIAPGSA</sequence>
<reference evidence="3 4" key="1">
    <citation type="journal article" date="2016" name="Mol. Biol. Evol.">
        <title>Comparative Genomics of Early-Diverging Mushroom-Forming Fungi Provides Insights into the Origins of Lignocellulose Decay Capabilities.</title>
        <authorList>
            <person name="Nagy L.G."/>
            <person name="Riley R."/>
            <person name="Tritt A."/>
            <person name="Adam C."/>
            <person name="Daum C."/>
            <person name="Floudas D."/>
            <person name="Sun H."/>
            <person name="Yadav J.S."/>
            <person name="Pangilinan J."/>
            <person name="Larsson K.H."/>
            <person name="Matsuura K."/>
            <person name="Barry K."/>
            <person name="Labutti K."/>
            <person name="Kuo R."/>
            <person name="Ohm R.A."/>
            <person name="Bhattacharya S.S."/>
            <person name="Shirouzu T."/>
            <person name="Yoshinaga Y."/>
            <person name="Martin F.M."/>
            <person name="Grigoriev I.V."/>
            <person name="Hibbett D.S."/>
        </authorList>
    </citation>
    <scope>NUCLEOTIDE SEQUENCE [LARGE SCALE GENOMIC DNA]</scope>
    <source>
        <strain evidence="3 4">HHB14362 ss-1</strain>
    </source>
</reference>
<name>A0A165TQI6_9AGAM</name>
<accession>A0A165TQI6</accession>
<evidence type="ECO:0000313" key="3">
    <source>
        <dbReference type="EMBL" id="KZT27024.1"/>
    </source>
</evidence>
<protein>
    <submittedName>
        <fullName evidence="3">Uncharacterized protein</fullName>
    </submittedName>
</protein>
<evidence type="ECO:0000256" key="2">
    <source>
        <dbReference type="SAM" id="Phobius"/>
    </source>
</evidence>
<evidence type="ECO:0000313" key="4">
    <source>
        <dbReference type="Proteomes" id="UP000076761"/>
    </source>
</evidence>
<feature type="region of interest" description="Disordered" evidence="1">
    <location>
        <begin position="82"/>
        <end position="106"/>
    </location>
</feature>
<feature type="transmembrane region" description="Helical" evidence="2">
    <location>
        <begin position="20"/>
        <end position="42"/>
    </location>
</feature>
<dbReference type="EMBL" id="KV425564">
    <property type="protein sequence ID" value="KZT27024.1"/>
    <property type="molecule type" value="Genomic_DNA"/>
</dbReference>
<evidence type="ECO:0000256" key="1">
    <source>
        <dbReference type="SAM" id="MobiDB-lite"/>
    </source>
</evidence>
<keyword evidence="2" id="KW-1133">Transmembrane helix</keyword>
<dbReference type="AlphaFoldDB" id="A0A165TQI6"/>
<gene>
    <name evidence="3" type="ORF">NEOLEDRAFT_187898</name>
</gene>
<dbReference type="InParanoid" id="A0A165TQI6"/>
<dbReference type="Proteomes" id="UP000076761">
    <property type="component" value="Unassembled WGS sequence"/>
</dbReference>
<keyword evidence="2" id="KW-0812">Transmembrane</keyword>
<organism evidence="3 4">
    <name type="scientific">Neolentinus lepideus HHB14362 ss-1</name>
    <dbReference type="NCBI Taxonomy" id="1314782"/>
    <lineage>
        <taxon>Eukaryota</taxon>
        <taxon>Fungi</taxon>
        <taxon>Dikarya</taxon>
        <taxon>Basidiomycota</taxon>
        <taxon>Agaricomycotina</taxon>
        <taxon>Agaricomycetes</taxon>
        <taxon>Gloeophyllales</taxon>
        <taxon>Gloeophyllaceae</taxon>
        <taxon>Neolentinus</taxon>
    </lineage>
</organism>
<keyword evidence="2" id="KW-0472">Membrane</keyword>
<keyword evidence="4" id="KW-1185">Reference proteome</keyword>